<feature type="region of interest" description="Disordered" evidence="1">
    <location>
        <begin position="322"/>
        <end position="348"/>
    </location>
</feature>
<dbReference type="PANTHER" id="PTHR43677">
    <property type="entry name" value="SHORT-CHAIN DEHYDROGENASE/REDUCTASE"/>
    <property type="match status" value="1"/>
</dbReference>
<dbReference type="CDD" id="cd08241">
    <property type="entry name" value="QOR1"/>
    <property type="match status" value="1"/>
</dbReference>
<protein>
    <submittedName>
        <fullName evidence="3">NADPH:quinone oxidoreductase family protein</fullName>
    </submittedName>
</protein>
<dbReference type="Pfam" id="PF00107">
    <property type="entry name" value="ADH_zinc_N"/>
    <property type="match status" value="1"/>
</dbReference>
<feature type="domain" description="Enoyl reductase (ER)" evidence="2">
    <location>
        <begin position="10"/>
        <end position="319"/>
    </location>
</feature>
<dbReference type="Gene3D" id="3.40.50.720">
    <property type="entry name" value="NAD(P)-binding Rossmann-like Domain"/>
    <property type="match status" value="1"/>
</dbReference>
<dbReference type="InterPro" id="IPR051397">
    <property type="entry name" value="Zn-ADH-like_protein"/>
</dbReference>
<dbReference type="PROSITE" id="PS01162">
    <property type="entry name" value="QOR_ZETA_CRYSTAL"/>
    <property type="match status" value="1"/>
</dbReference>
<dbReference type="Pfam" id="PF08240">
    <property type="entry name" value="ADH_N"/>
    <property type="match status" value="1"/>
</dbReference>
<organism evidence="3 4">
    <name type="scientific">Pseudonocardia ailaonensis</name>
    <dbReference type="NCBI Taxonomy" id="367279"/>
    <lineage>
        <taxon>Bacteria</taxon>
        <taxon>Bacillati</taxon>
        <taxon>Actinomycetota</taxon>
        <taxon>Actinomycetes</taxon>
        <taxon>Pseudonocardiales</taxon>
        <taxon>Pseudonocardiaceae</taxon>
        <taxon>Pseudonocardia</taxon>
    </lineage>
</organism>
<dbReference type="RefSeq" id="WP_344418206.1">
    <property type="nucleotide sequence ID" value="NZ_BAAAQK010000009.1"/>
</dbReference>
<dbReference type="Gene3D" id="3.90.180.10">
    <property type="entry name" value="Medium-chain alcohol dehydrogenases, catalytic domain"/>
    <property type="match status" value="1"/>
</dbReference>
<dbReference type="InterPro" id="IPR013149">
    <property type="entry name" value="ADH-like_C"/>
</dbReference>
<evidence type="ECO:0000256" key="1">
    <source>
        <dbReference type="SAM" id="MobiDB-lite"/>
    </source>
</evidence>
<sequence>MRAYRLDSFGGPRALRPVVTEEPAVRPGRVVVRARAIGINHPDLLTTRGRLQGLPSLPAVPGREVAGIVAAASPDTGWLPGDAVCGYVEGGAYAELVDVPGDRVVPVPRGADFGSAVALVINFQTAHFALRVRGGLVAGERVLVLGAAGGIGSAAVQIARASGARVVAGVATAEQVPVAVSVGADDVVVLGERFSREVLAQAPDGVDLVVDPLGGSVTPEALRCLAPEGRLLVLGFAAGSVPTIGTNRLLLNNTSLVGVAWNGPLRRPVDSMAATARELGAMVEAGTIRPHIGSRFRFEQLPEALLALEAGSLSGKAVVELPVPPDPGIDPASRSETGTEKRHTHGTS</sequence>
<evidence type="ECO:0000313" key="3">
    <source>
        <dbReference type="EMBL" id="GAA1853279.1"/>
    </source>
</evidence>
<gene>
    <name evidence="3" type="ORF">GCM10009836_36710</name>
</gene>
<accession>A0ABN2N6Y8</accession>
<dbReference type="InterPro" id="IPR002364">
    <property type="entry name" value="Quin_OxRdtase/zeta-crystal_CS"/>
</dbReference>
<reference evidence="3 4" key="1">
    <citation type="journal article" date="2019" name="Int. J. Syst. Evol. Microbiol.">
        <title>The Global Catalogue of Microorganisms (GCM) 10K type strain sequencing project: providing services to taxonomists for standard genome sequencing and annotation.</title>
        <authorList>
            <consortium name="The Broad Institute Genomics Platform"/>
            <consortium name="The Broad Institute Genome Sequencing Center for Infectious Disease"/>
            <person name="Wu L."/>
            <person name="Ma J."/>
        </authorList>
    </citation>
    <scope>NUCLEOTIDE SEQUENCE [LARGE SCALE GENOMIC DNA]</scope>
    <source>
        <strain evidence="3 4">JCM 16009</strain>
    </source>
</reference>
<keyword evidence="4" id="KW-1185">Reference proteome</keyword>
<dbReference type="InterPro" id="IPR036291">
    <property type="entry name" value="NAD(P)-bd_dom_sf"/>
</dbReference>
<dbReference type="InterPro" id="IPR020843">
    <property type="entry name" value="ER"/>
</dbReference>
<evidence type="ECO:0000259" key="2">
    <source>
        <dbReference type="SMART" id="SM00829"/>
    </source>
</evidence>
<dbReference type="SMART" id="SM00829">
    <property type="entry name" value="PKS_ER"/>
    <property type="match status" value="1"/>
</dbReference>
<dbReference type="InterPro" id="IPR013154">
    <property type="entry name" value="ADH-like_N"/>
</dbReference>
<proteinExistence type="predicted"/>
<dbReference type="SUPFAM" id="SSF51735">
    <property type="entry name" value="NAD(P)-binding Rossmann-fold domains"/>
    <property type="match status" value="1"/>
</dbReference>
<dbReference type="SUPFAM" id="SSF50129">
    <property type="entry name" value="GroES-like"/>
    <property type="match status" value="1"/>
</dbReference>
<evidence type="ECO:0000313" key="4">
    <source>
        <dbReference type="Proteomes" id="UP001500449"/>
    </source>
</evidence>
<dbReference type="PANTHER" id="PTHR43677:SF4">
    <property type="entry name" value="QUINONE OXIDOREDUCTASE-LIKE PROTEIN 2"/>
    <property type="match status" value="1"/>
</dbReference>
<dbReference type="InterPro" id="IPR011032">
    <property type="entry name" value="GroES-like_sf"/>
</dbReference>
<name>A0ABN2N6Y8_9PSEU</name>
<comment type="caution">
    <text evidence="3">The sequence shown here is derived from an EMBL/GenBank/DDBJ whole genome shotgun (WGS) entry which is preliminary data.</text>
</comment>
<dbReference type="Proteomes" id="UP001500449">
    <property type="component" value="Unassembled WGS sequence"/>
</dbReference>
<dbReference type="EMBL" id="BAAAQK010000009">
    <property type="protein sequence ID" value="GAA1853279.1"/>
    <property type="molecule type" value="Genomic_DNA"/>
</dbReference>